<dbReference type="EC" id="2.7.7.87" evidence="3"/>
<gene>
    <name evidence="14" type="ORF">SAMN04489743_2758</name>
</gene>
<dbReference type="Gene3D" id="3.90.870.10">
    <property type="entry name" value="DHBP synthase"/>
    <property type="match status" value="1"/>
</dbReference>
<evidence type="ECO:0000313" key="15">
    <source>
        <dbReference type="Proteomes" id="UP000198751"/>
    </source>
</evidence>
<evidence type="ECO:0000256" key="8">
    <source>
        <dbReference type="ARBA" id="ARBA00022741"/>
    </source>
</evidence>
<evidence type="ECO:0000256" key="6">
    <source>
        <dbReference type="ARBA" id="ARBA00022694"/>
    </source>
</evidence>
<dbReference type="GO" id="GO:0008033">
    <property type="term" value="P:tRNA processing"/>
    <property type="evidence" value="ECO:0007669"/>
    <property type="project" value="UniProtKB-KW"/>
</dbReference>
<evidence type="ECO:0000256" key="5">
    <source>
        <dbReference type="ARBA" id="ARBA00022679"/>
    </source>
</evidence>
<evidence type="ECO:0000256" key="1">
    <source>
        <dbReference type="ARBA" id="ARBA00004496"/>
    </source>
</evidence>
<dbReference type="EMBL" id="LT629779">
    <property type="protein sequence ID" value="SDT40254.1"/>
    <property type="molecule type" value="Genomic_DNA"/>
</dbReference>
<dbReference type="GO" id="GO:0003725">
    <property type="term" value="F:double-stranded RNA binding"/>
    <property type="evidence" value="ECO:0007669"/>
    <property type="project" value="InterPro"/>
</dbReference>
<keyword evidence="8" id="KW-0547">Nucleotide-binding</keyword>
<dbReference type="SUPFAM" id="SSF55821">
    <property type="entry name" value="YrdC/RibB"/>
    <property type="match status" value="1"/>
</dbReference>
<accession>A0A1H2A2U3</accession>
<keyword evidence="5" id="KW-0808">Transferase</keyword>
<dbReference type="GO" id="GO:0000049">
    <property type="term" value="F:tRNA binding"/>
    <property type="evidence" value="ECO:0007669"/>
    <property type="project" value="TreeGrafter"/>
</dbReference>
<feature type="domain" description="YrdC-like" evidence="13">
    <location>
        <begin position="14"/>
        <end position="203"/>
    </location>
</feature>
<evidence type="ECO:0000256" key="9">
    <source>
        <dbReference type="ARBA" id="ARBA00022840"/>
    </source>
</evidence>
<dbReference type="OrthoDB" id="9814580at2"/>
<organism evidence="14 15">
    <name type="scientific">Pseudarthrobacter equi</name>
    <dbReference type="NCBI Taxonomy" id="728066"/>
    <lineage>
        <taxon>Bacteria</taxon>
        <taxon>Bacillati</taxon>
        <taxon>Actinomycetota</taxon>
        <taxon>Actinomycetes</taxon>
        <taxon>Micrococcales</taxon>
        <taxon>Micrococcaceae</taxon>
        <taxon>Pseudarthrobacter</taxon>
    </lineage>
</organism>
<sequence length="274" mass="28533">MTTTYDCSTDSQRAEALEHAQRAISEKKCVVLPTDTVYGIAADAFSPQAVTMLLVSKGRSRTMPPPVLIPRINALDGLATDISAEARKLAEAFWPGGLTLIFHAQPSLDWDLGETKGTVALRMPADEIAQELLTLTGPLAVSSANRTGHAPAQTAAAAREQLADSVEVYLEGGFRPAEGADAVPSTIVDATGPRLRVVRNGAVSLDQLREHVPGVLGLGEIPMAEENAEEDTAEPAVAAEPADEGIVGNEAGNGESAGKAEPADAAAPAREQQP</sequence>
<reference evidence="15" key="1">
    <citation type="submission" date="2016-10" db="EMBL/GenBank/DDBJ databases">
        <authorList>
            <person name="Varghese N."/>
            <person name="Submissions S."/>
        </authorList>
    </citation>
    <scope>NUCLEOTIDE SEQUENCE [LARGE SCALE GENOMIC DNA]</scope>
    <source>
        <strain evidence="15">IMMIB L-1606</strain>
    </source>
</reference>
<keyword evidence="6" id="KW-0819">tRNA processing</keyword>
<evidence type="ECO:0000313" key="14">
    <source>
        <dbReference type="EMBL" id="SDT40254.1"/>
    </source>
</evidence>
<comment type="similarity">
    <text evidence="2">Belongs to the SUA5 family.</text>
</comment>
<keyword evidence="4" id="KW-0963">Cytoplasm</keyword>
<dbReference type="GO" id="GO:0005737">
    <property type="term" value="C:cytoplasm"/>
    <property type="evidence" value="ECO:0007669"/>
    <property type="project" value="UniProtKB-SubCell"/>
</dbReference>
<dbReference type="GO" id="GO:0006450">
    <property type="term" value="P:regulation of translational fidelity"/>
    <property type="evidence" value="ECO:0007669"/>
    <property type="project" value="TreeGrafter"/>
</dbReference>
<dbReference type="InterPro" id="IPR017945">
    <property type="entry name" value="DHBP_synth_RibB-like_a/b_dom"/>
</dbReference>
<comment type="catalytic activity">
    <reaction evidence="11">
        <text>L-threonine + hydrogencarbonate + ATP = L-threonylcarbamoyladenylate + diphosphate + H2O</text>
        <dbReference type="Rhea" id="RHEA:36407"/>
        <dbReference type="ChEBI" id="CHEBI:15377"/>
        <dbReference type="ChEBI" id="CHEBI:17544"/>
        <dbReference type="ChEBI" id="CHEBI:30616"/>
        <dbReference type="ChEBI" id="CHEBI:33019"/>
        <dbReference type="ChEBI" id="CHEBI:57926"/>
        <dbReference type="ChEBI" id="CHEBI:73682"/>
        <dbReference type="EC" id="2.7.7.87"/>
    </reaction>
</comment>
<dbReference type="PROSITE" id="PS51163">
    <property type="entry name" value="YRDC"/>
    <property type="match status" value="1"/>
</dbReference>
<evidence type="ECO:0000256" key="2">
    <source>
        <dbReference type="ARBA" id="ARBA00007663"/>
    </source>
</evidence>
<dbReference type="Proteomes" id="UP000198751">
    <property type="component" value="Chromosome I"/>
</dbReference>
<dbReference type="NCBIfam" id="TIGR00057">
    <property type="entry name" value="L-threonylcarbamoyladenylate synthase"/>
    <property type="match status" value="1"/>
</dbReference>
<evidence type="ECO:0000256" key="4">
    <source>
        <dbReference type="ARBA" id="ARBA00022490"/>
    </source>
</evidence>
<evidence type="ECO:0000256" key="7">
    <source>
        <dbReference type="ARBA" id="ARBA00022695"/>
    </source>
</evidence>
<dbReference type="AlphaFoldDB" id="A0A1H2A2U3"/>
<name>A0A1H2A2U3_9MICC</name>
<comment type="subcellular location">
    <subcellularLocation>
        <location evidence="1">Cytoplasm</location>
    </subcellularLocation>
</comment>
<dbReference type="Pfam" id="PF01300">
    <property type="entry name" value="Sua5_yciO_yrdC"/>
    <property type="match status" value="1"/>
</dbReference>
<evidence type="ECO:0000256" key="12">
    <source>
        <dbReference type="SAM" id="MobiDB-lite"/>
    </source>
</evidence>
<protein>
    <recommendedName>
        <fullName evidence="10">L-threonylcarbamoyladenylate synthase</fullName>
        <ecNumber evidence="3">2.7.7.87</ecNumber>
    </recommendedName>
    <alternativeName>
        <fullName evidence="10">L-threonylcarbamoyladenylate synthase</fullName>
    </alternativeName>
</protein>
<keyword evidence="15" id="KW-1185">Reference proteome</keyword>
<evidence type="ECO:0000259" key="13">
    <source>
        <dbReference type="PROSITE" id="PS51163"/>
    </source>
</evidence>
<dbReference type="InterPro" id="IPR006070">
    <property type="entry name" value="Sua5-like_dom"/>
</dbReference>
<keyword evidence="7" id="KW-0548">Nucleotidyltransferase</keyword>
<dbReference type="GO" id="GO:0005524">
    <property type="term" value="F:ATP binding"/>
    <property type="evidence" value="ECO:0007669"/>
    <property type="project" value="UniProtKB-KW"/>
</dbReference>
<dbReference type="GO" id="GO:0061710">
    <property type="term" value="F:L-threonylcarbamoyladenylate synthase"/>
    <property type="evidence" value="ECO:0007669"/>
    <property type="project" value="UniProtKB-EC"/>
</dbReference>
<dbReference type="PANTHER" id="PTHR17490:SF16">
    <property type="entry name" value="THREONYLCARBAMOYL-AMP SYNTHASE"/>
    <property type="match status" value="1"/>
</dbReference>
<feature type="compositionally biased region" description="Low complexity" evidence="12">
    <location>
        <begin position="257"/>
        <end position="274"/>
    </location>
</feature>
<keyword evidence="9" id="KW-0067">ATP-binding</keyword>
<proteinExistence type="inferred from homology"/>
<evidence type="ECO:0000256" key="3">
    <source>
        <dbReference type="ARBA" id="ARBA00012584"/>
    </source>
</evidence>
<dbReference type="RefSeq" id="WP_091721167.1">
    <property type="nucleotide sequence ID" value="NZ_CAUQLD010000003.1"/>
</dbReference>
<dbReference type="InterPro" id="IPR050156">
    <property type="entry name" value="TC-AMP_synthase_SUA5"/>
</dbReference>
<evidence type="ECO:0000256" key="11">
    <source>
        <dbReference type="ARBA" id="ARBA00048366"/>
    </source>
</evidence>
<evidence type="ECO:0000256" key="10">
    <source>
        <dbReference type="ARBA" id="ARBA00029774"/>
    </source>
</evidence>
<dbReference type="PANTHER" id="PTHR17490">
    <property type="entry name" value="SUA5"/>
    <property type="match status" value="1"/>
</dbReference>
<feature type="region of interest" description="Disordered" evidence="12">
    <location>
        <begin position="226"/>
        <end position="274"/>
    </location>
</feature>